<dbReference type="PANTHER" id="PTHR45749">
    <property type="match status" value="1"/>
</dbReference>
<protein>
    <submittedName>
        <fullName evidence="2">Zinc finger MYM-type protein 1</fullName>
    </submittedName>
</protein>
<dbReference type="EMBL" id="RJVU01023796">
    <property type="protein sequence ID" value="ROL49986.1"/>
    <property type="molecule type" value="Genomic_DNA"/>
</dbReference>
<reference evidence="2 3" key="1">
    <citation type="submission" date="2018-10" db="EMBL/GenBank/DDBJ databases">
        <title>Genome assembly for a Yunnan-Guizhou Plateau 3E fish, Anabarilius grahami (Regan), and its evolutionary and genetic applications.</title>
        <authorList>
            <person name="Jiang W."/>
        </authorList>
    </citation>
    <scope>NUCLEOTIDE SEQUENCE [LARGE SCALE GENOMIC DNA]</scope>
    <source>
        <strain evidence="2">AG-KIZ</strain>
        <tissue evidence="2">Muscle</tissue>
    </source>
</reference>
<gene>
    <name evidence="2" type="ORF">DPX16_8167</name>
</gene>
<evidence type="ECO:0000313" key="2">
    <source>
        <dbReference type="EMBL" id="ROL49986.1"/>
    </source>
</evidence>
<evidence type="ECO:0000313" key="3">
    <source>
        <dbReference type="Proteomes" id="UP000281406"/>
    </source>
</evidence>
<proteinExistence type="predicted"/>
<evidence type="ECO:0000256" key="1">
    <source>
        <dbReference type="SAM" id="MobiDB-lite"/>
    </source>
</evidence>
<feature type="compositionally biased region" description="Basic and acidic residues" evidence="1">
    <location>
        <begin position="349"/>
        <end position="361"/>
    </location>
</feature>
<sequence>MDHLSEMVKKHETAKMHMDSCLKLAAFGTVNIATQLDDSYRIAVRRHNDEVSKNRHILGRLIDCVKFCGLFELALRGKDESEGSSHAGIFRGLVDLVANHAVQERFFEFIPILNATADSIASVILERLNSLVTDDDKGKLIAQAYDGASVMRGERAGVQQKVCEHYENARYVHCYAHQMNLIMQQATSQIPAVRVFFSDLSGITSFFTRSPKRTTILDQIVARRLPRASSTRWNFKSRIVNTVYENLDDLIECFRSIVTASSFDSTTVREASGFLRMLKDEDFQFFLQLFHQIMPHMDMMYQQLQKKDIDAVFIKQALQNFTMKVQSIRDQRSFQEQQQEATGTISRRALGEEEKQRLSKK</sequence>
<feature type="region of interest" description="Disordered" evidence="1">
    <location>
        <begin position="336"/>
        <end position="361"/>
    </location>
</feature>
<name>A0A3N0YUV0_ANAGA</name>
<accession>A0A3N0YUV0</accession>
<dbReference type="PANTHER" id="PTHR45749:SF28">
    <property type="entry name" value="ZINC FINGER MYM-TYPE PROTEIN 1-LIKE-RELATED"/>
    <property type="match status" value="1"/>
</dbReference>
<organism evidence="2 3">
    <name type="scientific">Anabarilius grahami</name>
    <name type="common">Kanglang fish</name>
    <name type="synonym">Barilius grahami</name>
    <dbReference type="NCBI Taxonomy" id="495550"/>
    <lineage>
        <taxon>Eukaryota</taxon>
        <taxon>Metazoa</taxon>
        <taxon>Chordata</taxon>
        <taxon>Craniata</taxon>
        <taxon>Vertebrata</taxon>
        <taxon>Euteleostomi</taxon>
        <taxon>Actinopterygii</taxon>
        <taxon>Neopterygii</taxon>
        <taxon>Teleostei</taxon>
        <taxon>Ostariophysi</taxon>
        <taxon>Cypriniformes</taxon>
        <taxon>Xenocyprididae</taxon>
        <taxon>Xenocypridinae</taxon>
        <taxon>Xenocypridinae incertae sedis</taxon>
        <taxon>Anabarilius</taxon>
    </lineage>
</organism>
<dbReference type="SUPFAM" id="SSF53098">
    <property type="entry name" value="Ribonuclease H-like"/>
    <property type="match status" value="1"/>
</dbReference>
<dbReference type="Proteomes" id="UP000281406">
    <property type="component" value="Unassembled WGS sequence"/>
</dbReference>
<dbReference type="InterPro" id="IPR012337">
    <property type="entry name" value="RNaseH-like_sf"/>
</dbReference>
<dbReference type="OrthoDB" id="6617140at2759"/>
<comment type="caution">
    <text evidence="2">The sequence shown here is derived from an EMBL/GenBank/DDBJ whole genome shotgun (WGS) entry which is preliminary data.</text>
</comment>
<dbReference type="AlphaFoldDB" id="A0A3N0YUV0"/>
<feature type="compositionally biased region" description="Polar residues" evidence="1">
    <location>
        <begin position="336"/>
        <end position="345"/>
    </location>
</feature>
<keyword evidence="3" id="KW-1185">Reference proteome</keyword>